<dbReference type="EMBL" id="JAWDGP010006699">
    <property type="protein sequence ID" value="KAK3736625.1"/>
    <property type="molecule type" value="Genomic_DNA"/>
</dbReference>
<organism evidence="2 3">
    <name type="scientific">Elysia crispata</name>
    <name type="common">lettuce slug</name>
    <dbReference type="NCBI Taxonomy" id="231223"/>
    <lineage>
        <taxon>Eukaryota</taxon>
        <taxon>Metazoa</taxon>
        <taxon>Spiralia</taxon>
        <taxon>Lophotrochozoa</taxon>
        <taxon>Mollusca</taxon>
        <taxon>Gastropoda</taxon>
        <taxon>Heterobranchia</taxon>
        <taxon>Euthyneura</taxon>
        <taxon>Panpulmonata</taxon>
        <taxon>Sacoglossa</taxon>
        <taxon>Placobranchoidea</taxon>
        <taxon>Plakobranchidae</taxon>
        <taxon>Elysia</taxon>
    </lineage>
</organism>
<evidence type="ECO:0000313" key="3">
    <source>
        <dbReference type="Proteomes" id="UP001283361"/>
    </source>
</evidence>
<evidence type="ECO:0000256" key="1">
    <source>
        <dbReference type="SAM" id="MobiDB-lite"/>
    </source>
</evidence>
<feature type="compositionally biased region" description="Basic and acidic residues" evidence="1">
    <location>
        <begin position="50"/>
        <end position="60"/>
    </location>
</feature>
<comment type="caution">
    <text evidence="2">The sequence shown here is derived from an EMBL/GenBank/DDBJ whole genome shotgun (WGS) entry which is preliminary data.</text>
</comment>
<proteinExistence type="predicted"/>
<gene>
    <name evidence="2" type="ORF">RRG08_036851</name>
</gene>
<name>A0AAE0Y8E1_9GAST</name>
<accession>A0AAE0Y8E1</accession>
<dbReference type="Proteomes" id="UP001283361">
    <property type="component" value="Unassembled WGS sequence"/>
</dbReference>
<sequence>MGVEPNTQETGLGNCSVELNSGSQNTSEQTPPVDTDSQNERMGPNGHGDNVGRESRKISE</sequence>
<evidence type="ECO:0000313" key="2">
    <source>
        <dbReference type="EMBL" id="KAK3736625.1"/>
    </source>
</evidence>
<feature type="non-terminal residue" evidence="2">
    <location>
        <position position="60"/>
    </location>
</feature>
<dbReference type="AlphaFoldDB" id="A0AAE0Y8E1"/>
<feature type="compositionally biased region" description="Polar residues" evidence="1">
    <location>
        <begin position="1"/>
        <end position="36"/>
    </location>
</feature>
<feature type="region of interest" description="Disordered" evidence="1">
    <location>
        <begin position="1"/>
        <end position="60"/>
    </location>
</feature>
<protein>
    <submittedName>
        <fullName evidence="2">Uncharacterized protein</fullName>
    </submittedName>
</protein>
<keyword evidence="3" id="KW-1185">Reference proteome</keyword>
<reference evidence="2" key="1">
    <citation type="journal article" date="2023" name="G3 (Bethesda)">
        <title>A reference genome for the long-term kleptoplast-retaining sea slug Elysia crispata morphotype clarki.</title>
        <authorList>
            <person name="Eastman K.E."/>
            <person name="Pendleton A.L."/>
            <person name="Shaikh M.A."/>
            <person name="Suttiyut T."/>
            <person name="Ogas R."/>
            <person name="Tomko P."/>
            <person name="Gavelis G."/>
            <person name="Widhalm J.R."/>
            <person name="Wisecaver J.H."/>
        </authorList>
    </citation>
    <scope>NUCLEOTIDE SEQUENCE</scope>
    <source>
        <strain evidence="2">ECLA1</strain>
    </source>
</reference>